<comment type="caution">
    <text evidence="1">The sequence shown here is derived from an EMBL/GenBank/DDBJ whole genome shotgun (WGS) entry which is preliminary data.</text>
</comment>
<name>A0A392W2C6_9FABA</name>
<evidence type="ECO:0000313" key="2">
    <source>
        <dbReference type="Proteomes" id="UP000265520"/>
    </source>
</evidence>
<dbReference type="Proteomes" id="UP000265520">
    <property type="component" value="Unassembled WGS sequence"/>
</dbReference>
<evidence type="ECO:0000313" key="1">
    <source>
        <dbReference type="EMBL" id="MCI93909.1"/>
    </source>
</evidence>
<protein>
    <submittedName>
        <fullName evidence="1">Uncharacterized protein</fullName>
    </submittedName>
</protein>
<sequence>ALFSSHVGFPSPVGAGGPRRWFGGDGFAGGVLDLVMVLQEECWIW</sequence>
<dbReference type="EMBL" id="LXQA011342246">
    <property type="protein sequence ID" value="MCI93909.1"/>
    <property type="molecule type" value="Genomic_DNA"/>
</dbReference>
<proteinExistence type="predicted"/>
<organism evidence="1 2">
    <name type="scientific">Trifolium medium</name>
    <dbReference type="NCBI Taxonomy" id="97028"/>
    <lineage>
        <taxon>Eukaryota</taxon>
        <taxon>Viridiplantae</taxon>
        <taxon>Streptophyta</taxon>
        <taxon>Embryophyta</taxon>
        <taxon>Tracheophyta</taxon>
        <taxon>Spermatophyta</taxon>
        <taxon>Magnoliopsida</taxon>
        <taxon>eudicotyledons</taxon>
        <taxon>Gunneridae</taxon>
        <taxon>Pentapetalae</taxon>
        <taxon>rosids</taxon>
        <taxon>fabids</taxon>
        <taxon>Fabales</taxon>
        <taxon>Fabaceae</taxon>
        <taxon>Papilionoideae</taxon>
        <taxon>50 kb inversion clade</taxon>
        <taxon>NPAAA clade</taxon>
        <taxon>Hologalegina</taxon>
        <taxon>IRL clade</taxon>
        <taxon>Trifolieae</taxon>
        <taxon>Trifolium</taxon>
    </lineage>
</organism>
<keyword evidence="2" id="KW-1185">Reference proteome</keyword>
<reference evidence="1 2" key="1">
    <citation type="journal article" date="2018" name="Front. Plant Sci.">
        <title>Red Clover (Trifolium pratense) and Zigzag Clover (T. medium) - A Picture of Genomic Similarities and Differences.</title>
        <authorList>
            <person name="Dluhosova J."/>
            <person name="Istvanek J."/>
            <person name="Nedelnik J."/>
            <person name="Repkova J."/>
        </authorList>
    </citation>
    <scope>NUCLEOTIDE SEQUENCE [LARGE SCALE GENOMIC DNA]</scope>
    <source>
        <strain evidence="2">cv. 10/8</strain>
        <tissue evidence="1">Leaf</tissue>
    </source>
</reference>
<accession>A0A392W2C6</accession>
<feature type="non-terminal residue" evidence="1">
    <location>
        <position position="1"/>
    </location>
</feature>
<dbReference type="AlphaFoldDB" id="A0A392W2C6"/>